<feature type="domain" description="Tryptophan synthase beta chain-like PALP" evidence="10">
    <location>
        <begin position="48"/>
        <end position="94"/>
    </location>
</feature>
<dbReference type="Gene3D" id="3.40.50.1100">
    <property type="match status" value="1"/>
</dbReference>
<comment type="cofactor">
    <cofactor evidence="1">
        <name>pyridoxal 5'-phosphate</name>
        <dbReference type="ChEBI" id="CHEBI:597326"/>
    </cofactor>
</comment>
<accession>A0A7J9HL51</accession>
<evidence type="ECO:0000256" key="3">
    <source>
        <dbReference type="ARBA" id="ARBA00012043"/>
    </source>
</evidence>
<dbReference type="GO" id="GO:0005737">
    <property type="term" value="C:cytoplasm"/>
    <property type="evidence" value="ECO:0007669"/>
    <property type="project" value="TreeGrafter"/>
</dbReference>
<dbReference type="InterPro" id="IPR001926">
    <property type="entry name" value="TrpB-like_PALP"/>
</dbReference>
<sequence>MSAHSVLETAFHSLSKDDKFQASSEELAGILKDYVGRESPLILQSGCRSITSALLAKRLGKNRTIAETGAGQHGIAIATVCARFGLQCVIYMGAQDM</sequence>
<keyword evidence="5" id="KW-0822">Tryptophan biosynthesis</keyword>
<dbReference type="GO" id="GO:0004834">
    <property type="term" value="F:tryptophan synthase activity"/>
    <property type="evidence" value="ECO:0007669"/>
    <property type="project" value="UniProtKB-EC"/>
</dbReference>
<keyword evidence="8" id="KW-0456">Lyase</keyword>
<evidence type="ECO:0000313" key="12">
    <source>
        <dbReference type="Proteomes" id="UP000593560"/>
    </source>
</evidence>
<evidence type="ECO:0000256" key="1">
    <source>
        <dbReference type="ARBA" id="ARBA00001933"/>
    </source>
</evidence>
<reference evidence="11 12" key="1">
    <citation type="journal article" date="2019" name="Genome Biol. Evol.">
        <title>Insights into the evolution of the New World diploid cottons (Gossypium, subgenus Houzingenia) based on genome sequencing.</title>
        <authorList>
            <person name="Grover C.E."/>
            <person name="Arick M.A. 2nd"/>
            <person name="Thrash A."/>
            <person name="Conover J.L."/>
            <person name="Sanders W.S."/>
            <person name="Peterson D.G."/>
            <person name="Frelichowski J.E."/>
            <person name="Scheffler J.A."/>
            <person name="Scheffler B.E."/>
            <person name="Wendel J.F."/>
        </authorList>
    </citation>
    <scope>NUCLEOTIDE SEQUENCE [LARGE SCALE GENOMIC DNA]</scope>
    <source>
        <strain evidence="11">0</strain>
        <tissue evidence="11">Leaf</tissue>
    </source>
</reference>
<dbReference type="EC" id="4.2.1.20" evidence="3"/>
<evidence type="ECO:0000256" key="4">
    <source>
        <dbReference type="ARBA" id="ARBA00022605"/>
    </source>
</evidence>
<evidence type="ECO:0000256" key="2">
    <source>
        <dbReference type="ARBA" id="ARBA00004733"/>
    </source>
</evidence>
<evidence type="ECO:0000256" key="8">
    <source>
        <dbReference type="ARBA" id="ARBA00023239"/>
    </source>
</evidence>
<dbReference type="OrthoDB" id="1648446at2759"/>
<protein>
    <recommendedName>
        <fullName evidence="3">tryptophan synthase</fullName>
        <ecNumber evidence="3">4.2.1.20</ecNumber>
    </recommendedName>
</protein>
<gene>
    <name evidence="11" type="ORF">Gohar_025298</name>
</gene>
<evidence type="ECO:0000256" key="5">
    <source>
        <dbReference type="ARBA" id="ARBA00022822"/>
    </source>
</evidence>
<keyword evidence="7" id="KW-0057">Aromatic amino acid biosynthesis</keyword>
<dbReference type="Pfam" id="PF00291">
    <property type="entry name" value="PALP"/>
    <property type="match status" value="1"/>
</dbReference>
<dbReference type="EMBL" id="JABFAD010000009">
    <property type="protein sequence ID" value="MBA0809665.1"/>
    <property type="molecule type" value="Genomic_DNA"/>
</dbReference>
<name>A0A7J9HL51_9ROSI</name>
<evidence type="ECO:0000256" key="6">
    <source>
        <dbReference type="ARBA" id="ARBA00022898"/>
    </source>
</evidence>
<dbReference type="AlphaFoldDB" id="A0A7J9HL51"/>
<dbReference type="SUPFAM" id="SSF53686">
    <property type="entry name" value="Tryptophan synthase beta subunit-like PLP-dependent enzymes"/>
    <property type="match status" value="1"/>
</dbReference>
<comment type="caution">
    <text evidence="11">The sequence shown here is derived from an EMBL/GenBank/DDBJ whole genome shotgun (WGS) entry which is preliminary data.</text>
</comment>
<proteinExistence type="predicted"/>
<dbReference type="InterPro" id="IPR023026">
    <property type="entry name" value="Trp_synth_beta/beta-like"/>
</dbReference>
<keyword evidence="6" id="KW-0663">Pyridoxal phosphate</keyword>
<dbReference type="PANTHER" id="PTHR48077:SF3">
    <property type="entry name" value="TRYPTOPHAN SYNTHASE"/>
    <property type="match status" value="1"/>
</dbReference>
<evidence type="ECO:0000256" key="7">
    <source>
        <dbReference type="ARBA" id="ARBA00023141"/>
    </source>
</evidence>
<dbReference type="InterPro" id="IPR036052">
    <property type="entry name" value="TrpB-like_PALP_sf"/>
</dbReference>
<evidence type="ECO:0000256" key="9">
    <source>
        <dbReference type="ARBA" id="ARBA00049047"/>
    </source>
</evidence>
<dbReference type="Proteomes" id="UP000593560">
    <property type="component" value="Unassembled WGS sequence"/>
</dbReference>
<comment type="catalytic activity">
    <reaction evidence="9">
        <text>(1S,2R)-1-C-(indol-3-yl)glycerol 3-phosphate + L-serine = D-glyceraldehyde 3-phosphate + L-tryptophan + H2O</text>
        <dbReference type="Rhea" id="RHEA:10532"/>
        <dbReference type="ChEBI" id="CHEBI:15377"/>
        <dbReference type="ChEBI" id="CHEBI:33384"/>
        <dbReference type="ChEBI" id="CHEBI:57912"/>
        <dbReference type="ChEBI" id="CHEBI:58866"/>
        <dbReference type="ChEBI" id="CHEBI:59776"/>
        <dbReference type="EC" id="4.2.1.20"/>
    </reaction>
</comment>
<evidence type="ECO:0000259" key="10">
    <source>
        <dbReference type="Pfam" id="PF00291"/>
    </source>
</evidence>
<organism evidence="11 12">
    <name type="scientific">Gossypium harknessii</name>
    <dbReference type="NCBI Taxonomy" id="34285"/>
    <lineage>
        <taxon>Eukaryota</taxon>
        <taxon>Viridiplantae</taxon>
        <taxon>Streptophyta</taxon>
        <taxon>Embryophyta</taxon>
        <taxon>Tracheophyta</taxon>
        <taxon>Spermatophyta</taxon>
        <taxon>Magnoliopsida</taxon>
        <taxon>eudicotyledons</taxon>
        <taxon>Gunneridae</taxon>
        <taxon>Pentapetalae</taxon>
        <taxon>rosids</taxon>
        <taxon>malvids</taxon>
        <taxon>Malvales</taxon>
        <taxon>Malvaceae</taxon>
        <taxon>Malvoideae</taxon>
        <taxon>Gossypium</taxon>
    </lineage>
</organism>
<keyword evidence="12" id="KW-1185">Reference proteome</keyword>
<evidence type="ECO:0000313" key="11">
    <source>
        <dbReference type="EMBL" id="MBA0809665.1"/>
    </source>
</evidence>
<comment type="pathway">
    <text evidence="2">Amino-acid biosynthesis; L-tryptophan biosynthesis; L-tryptophan from chorismate: step 5/5.</text>
</comment>
<dbReference type="PANTHER" id="PTHR48077">
    <property type="entry name" value="TRYPTOPHAN SYNTHASE-RELATED"/>
    <property type="match status" value="1"/>
</dbReference>
<keyword evidence="4" id="KW-0028">Amino-acid biosynthesis</keyword>